<evidence type="ECO:0000313" key="2">
    <source>
        <dbReference type="EMBL" id="NEU98893.1"/>
    </source>
</evidence>
<evidence type="ECO:0000313" key="3">
    <source>
        <dbReference type="Proteomes" id="UP000468531"/>
    </source>
</evidence>
<name>A0A6P1BKY3_9BRAD</name>
<dbReference type="SFLD" id="SFLDG01115">
    <property type="entry name" value="Phosphonate_metabolism_(PhnJ)"/>
    <property type="match status" value="1"/>
</dbReference>
<dbReference type="AlphaFoldDB" id="A0A6P1BKY3"/>
<dbReference type="InterPro" id="IPR010306">
    <property type="entry name" value="PhnJ"/>
</dbReference>
<keyword evidence="1" id="KW-0479">Metal-binding</keyword>
<comment type="caution">
    <text evidence="2">The sequence shown here is derived from an EMBL/GenBank/DDBJ whole genome shotgun (WGS) entry which is preliminary data.</text>
</comment>
<sequence>MIPSDAGLHERSPYNFGYLNEVTKRMLRRAILKAVSIPGFQVPIAGHEMPLPPGWGTGGMQITAALIGRSDILKVIDQGADDSINATSIRRFFARVSDSRTTISTREATIIQTRHRIPEEQLSNGQIIVLQVPLPEPMRSLEPSETVTRRLHAFQDYGMLYVRLYEDIVRFGDAGGGTNHPVLVNGRYFVAPSPIPAFDNHKLDRSPALMLFGAGRHRRVYAIPPYTTVENLSFDDRPFVARKVEGRCSLCGSSESYLDAISDDAGMRGFVCSDTSFCATRRDRERMGGGS</sequence>
<accession>A0A6P1BKY3</accession>
<comment type="catalytic activity">
    <reaction evidence="1">
        <text>alpha-D-ribose 1-methylphosphonate 5-phosphate + AH2 + S-adenosyl-L-methionine = alpha-D-ribose 1,2-cyclic phosphate 5-phosphate + methane + 5'-deoxyadenosine + L-methionine + A + H(+)</text>
        <dbReference type="Rhea" id="RHEA:34707"/>
        <dbReference type="ChEBI" id="CHEBI:13193"/>
        <dbReference type="ChEBI" id="CHEBI:15378"/>
        <dbReference type="ChEBI" id="CHEBI:16183"/>
        <dbReference type="ChEBI" id="CHEBI:17319"/>
        <dbReference type="ChEBI" id="CHEBI:17499"/>
        <dbReference type="ChEBI" id="CHEBI:57844"/>
        <dbReference type="ChEBI" id="CHEBI:59789"/>
        <dbReference type="ChEBI" id="CHEBI:68686"/>
        <dbReference type="ChEBI" id="CHEBI:68687"/>
        <dbReference type="EC" id="4.7.1.1"/>
    </reaction>
</comment>
<comment type="function">
    <text evidence="1">Catalyzes the breakage of the C-P bond in alpha-D-ribose 1-methylphosphonate 5-phosphate (PRPn) forming alpha-D-ribose.</text>
</comment>
<keyword evidence="1" id="KW-0408">Iron</keyword>
<dbReference type="GO" id="GO:0098848">
    <property type="term" value="F:alpha-D-ribose 1-methylphosphonate 5-phosphate C-P-lyase activity"/>
    <property type="evidence" value="ECO:0007669"/>
    <property type="project" value="UniProtKB-UniRule"/>
</dbReference>
<organism evidence="2 3">
    <name type="scientific">Bradyrhizobium uaiense</name>
    <dbReference type="NCBI Taxonomy" id="2594946"/>
    <lineage>
        <taxon>Bacteria</taxon>
        <taxon>Pseudomonadati</taxon>
        <taxon>Pseudomonadota</taxon>
        <taxon>Alphaproteobacteria</taxon>
        <taxon>Hyphomicrobiales</taxon>
        <taxon>Nitrobacteraceae</taxon>
        <taxon>Bradyrhizobium</taxon>
    </lineage>
</organism>
<gene>
    <name evidence="2" type="ORF">FNJ47_24475</name>
</gene>
<dbReference type="PIRSF" id="PIRSF011468">
    <property type="entry name" value="PhnJ"/>
    <property type="match status" value="1"/>
</dbReference>
<protein>
    <recommendedName>
        <fullName evidence="1">Alpha-D-ribose 1-methylphosphonate 5-phosphate C-P lyase</fullName>
        <shortName evidence="1">PRPn C-P lyase</shortName>
        <ecNumber evidence="1">4.7.1.1</ecNumber>
    </recommendedName>
</protein>
<dbReference type="SFLD" id="SFLDS00033">
    <property type="entry name" value="Radical_SAM_Phosphonate_Metabo"/>
    <property type="match status" value="1"/>
</dbReference>
<dbReference type="GO" id="GO:0051539">
    <property type="term" value="F:4 iron, 4 sulfur cluster binding"/>
    <property type="evidence" value="ECO:0007669"/>
    <property type="project" value="UniProtKB-UniRule"/>
</dbReference>
<dbReference type="Pfam" id="PF06007">
    <property type="entry name" value="PhnJ"/>
    <property type="match status" value="1"/>
</dbReference>
<evidence type="ECO:0000256" key="1">
    <source>
        <dbReference type="PIRNR" id="PIRNR011468"/>
    </source>
</evidence>
<dbReference type="EC" id="4.7.1.1" evidence="1"/>
<proteinExistence type="inferred from homology"/>
<reference evidence="2 3" key="1">
    <citation type="journal article" date="2020" name="Arch. Microbiol.">
        <title>Bradyrhizobium uaiense sp. nov., a new highly efficient cowpea symbiont.</title>
        <authorList>
            <person name="Cabral Michel D."/>
            <person name="Azarias Guimaraes A."/>
            <person name="Martins da Costa E."/>
            <person name="Soares de Carvalho T."/>
            <person name="Balsanelli E."/>
            <person name="Willems A."/>
            <person name="Maltempi de Souza E."/>
            <person name="de Souza Moreira F.M."/>
        </authorList>
    </citation>
    <scope>NUCLEOTIDE SEQUENCE [LARGE SCALE GENOMIC DNA]</scope>
    <source>
        <strain evidence="2 3">UFLA 03-164</strain>
    </source>
</reference>
<keyword evidence="1 2" id="KW-0456">Lyase</keyword>
<keyword evidence="1" id="KW-0949">S-adenosyl-L-methionine</keyword>
<keyword evidence="1" id="KW-0411">Iron-sulfur</keyword>
<dbReference type="GO" id="GO:0046872">
    <property type="term" value="F:metal ion binding"/>
    <property type="evidence" value="ECO:0007669"/>
    <property type="project" value="UniProtKB-UniRule"/>
</dbReference>
<dbReference type="Proteomes" id="UP000468531">
    <property type="component" value="Unassembled WGS sequence"/>
</dbReference>
<keyword evidence="1" id="KW-0004">4Fe-4S</keyword>
<dbReference type="GO" id="GO:0019700">
    <property type="term" value="P:organic phosphonate catabolic process"/>
    <property type="evidence" value="ECO:0007669"/>
    <property type="project" value="UniProtKB-UniRule"/>
</dbReference>
<comment type="similarity">
    <text evidence="1">Belongs to the PhnJ family.</text>
</comment>
<dbReference type="RefSeq" id="WP_163157616.1">
    <property type="nucleotide sequence ID" value="NZ_VKHP01000108.1"/>
</dbReference>
<dbReference type="SFLD" id="SFLDF00379">
    <property type="entry name" value="Phosphonate_metabolism_(PhnJ)"/>
    <property type="match status" value="1"/>
</dbReference>
<keyword evidence="3" id="KW-1185">Reference proteome</keyword>
<dbReference type="EMBL" id="VKHP01000108">
    <property type="protein sequence ID" value="NEU98893.1"/>
    <property type="molecule type" value="Genomic_DNA"/>
</dbReference>